<sequence length="457" mass="48887">MGTPANGPPGDPPGFVHIPEPARLELDRAVQAVVSRANDVLHAESRLRDLLRAVLAVTTDIASPGVLDHLVNAARELLGARFAALAVTDDAGRLVEFRHSGIEPSAARKIGPWPQDEGVLGRLRTQSGPLRIDDIHAAPDTYGFPTGHPPMRSFLGVPIRARGRTFGALYLADKQGAGTVPTPFTTEDEELLQALAGAASAAVDNARLYEQAQRREAWQHATALISSALLARTEPDQVLALIVEQARQVASADIAAIALPDTPEHLVIRIAAGQDADRVTGYHLPTAQSLTGLVLTRGEPLITADLSTDERAHQPDTDLSPASGPAMFAPLTARGSRTGVLFVTRHPSRSEFDHDQLDMLTVFAAQAALAEQLAAERADAELVTQVRDHERIAQDLRDRVIEGIFAISLTLNGLATTAPPDRQQHLLDTVGRLDTVIRDIRATVFDLQHPDPGPGGP</sequence>
<dbReference type="EMBL" id="JNBY01000092">
    <property type="protein sequence ID" value="KDN84612.1"/>
    <property type="molecule type" value="Genomic_DNA"/>
</dbReference>
<dbReference type="InterPro" id="IPR052016">
    <property type="entry name" value="Bact_Sigma-Reg"/>
</dbReference>
<dbReference type="GO" id="GO:0016020">
    <property type="term" value="C:membrane"/>
    <property type="evidence" value="ECO:0007669"/>
    <property type="project" value="InterPro"/>
</dbReference>
<protein>
    <recommendedName>
        <fullName evidence="2">GAF domain-containing protein</fullName>
    </recommendedName>
</protein>
<dbReference type="eggNOG" id="COG3850">
    <property type="taxonomic scope" value="Bacteria"/>
</dbReference>
<feature type="domain" description="GAF" evidence="2">
    <location>
        <begin position="234"/>
        <end position="381"/>
    </location>
</feature>
<keyword evidence="4" id="KW-1185">Reference proteome</keyword>
<dbReference type="PANTHER" id="PTHR43156">
    <property type="entry name" value="STAGE II SPORULATION PROTEIN E-RELATED"/>
    <property type="match status" value="1"/>
</dbReference>
<dbReference type="Proteomes" id="UP000027178">
    <property type="component" value="Unassembled WGS sequence"/>
</dbReference>
<accession>A0A066YTQ7</accession>
<feature type="domain" description="GAF" evidence="2">
    <location>
        <begin position="62"/>
        <end position="213"/>
    </location>
</feature>
<dbReference type="GO" id="GO:0000155">
    <property type="term" value="F:phosphorelay sensor kinase activity"/>
    <property type="evidence" value="ECO:0007669"/>
    <property type="project" value="InterPro"/>
</dbReference>
<dbReference type="Pfam" id="PF13185">
    <property type="entry name" value="GAF_2"/>
    <property type="match status" value="2"/>
</dbReference>
<dbReference type="SUPFAM" id="SSF55781">
    <property type="entry name" value="GAF domain-like"/>
    <property type="match status" value="2"/>
</dbReference>
<dbReference type="InterPro" id="IPR003018">
    <property type="entry name" value="GAF"/>
</dbReference>
<evidence type="ECO:0000313" key="4">
    <source>
        <dbReference type="Proteomes" id="UP000027178"/>
    </source>
</evidence>
<dbReference type="Gene3D" id="3.30.450.40">
    <property type="match status" value="2"/>
</dbReference>
<evidence type="ECO:0000259" key="2">
    <source>
        <dbReference type="SMART" id="SM00065"/>
    </source>
</evidence>
<dbReference type="InterPro" id="IPR029016">
    <property type="entry name" value="GAF-like_dom_sf"/>
</dbReference>
<evidence type="ECO:0000313" key="3">
    <source>
        <dbReference type="EMBL" id="KDN84612.1"/>
    </source>
</evidence>
<organism evidence="3 4">
    <name type="scientific">Kitasatospora cheerisanensis KCTC 2395</name>
    <dbReference type="NCBI Taxonomy" id="1348663"/>
    <lineage>
        <taxon>Bacteria</taxon>
        <taxon>Bacillati</taxon>
        <taxon>Actinomycetota</taxon>
        <taxon>Actinomycetes</taxon>
        <taxon>Kitasatosporales</taxon>
        <taxon>Streptomycetaceae</taxon>
        <taxon>Kitasatospora</taxon>
    </lineage>
</organism>
<dbReference type="PATRIC" id="fig|1348663.4.peg.3569"/>
<dbReference type="InterPro" id="IPR011712">
    <property type="entry name" value="Sig_transdc_His_kin_sub3_dim/P"/>
</dbReference>
<dbReference type="HOGENOM" id="CLU_598232_0_0_11"/>
<dbReference type="PANTHER" id="PTHR43156:SF2">
    <property type="entry name" value="STAGE II SPORULATION PROTEIN E"/>
    <property type="match status" value="1"/>
</dbReference>
<name>A0A066YTQ7_9ACTN</name>
<comment type="caution">
    <text evidence="3">The sequence shown here is derived from an EMBL/GenBank/DDBJ whole genome shotgun (WGS) entry which is preliminary data.</text>
</comment>
<dbReference type="AlphaFoldDB" id="A0A066YTQ7"/>
<evidence type="ECO:0000256" key="1">
    <source>
        <dbReference type="ARBA" id="ARBA00022801"/>
    </source>
</evidence>
<reference evidence="3 4" key="1">
    <citation type="submission" date="2014-05" db="EMBL/GenBank/DDBJ databases">
        <title>Draft Genome Sequence of Kitasatospora cheerisanensis KCTC 2395.</title>
        <authorList>
            <person name="Nam D.H."/>
        </authorList>
    </citation>
    <scope>NUCLEOTIDE SEQUENCE [LARGE SCALE GENOMIC DNA]</scope>
    <source>
        <strain evidence="3 4">KCTC 2395</strain>
    </source>
</reference>
<gene>
    <name evidence="3" type="ORF">KCH_37040</name>
</gene>
<dbReference type="SMART" id="SM00065">
    <property type="entry name" value="GAF"/>
    <property type="match status" value="2"/>
</dbReference>
<dbReference type="GO" id="GO:0046983">
    <property type="term" value="F:protein dimerization activity"/>
    <property type="evidence" value="ECO:0007669"/>
    <property type="project" value="InterPro"/>
</dbReference>
<proteinExistence type="predicted"/>
<dbReference type="Pfam" id="PF07730">
    <property type="entry name" value="HisKA_3"/>
    <property type="match status" value="1"/>
</dbReference>
<dbReference type="GO" id="GO:0016791">
    <property type="term" value="F:phosphatase activity"/>
    <property type="evidence" value="ECO:0007669"/>
    <property type="project" value="TreeGrafter"/>
</dbReference>
<keyword evidence="1" id="KW-0378">Hydrolase</keyword>